<dbReference type="Proteomes" id="UP001549204">
    <property type="component" value="Unassembled WGS sequence"/>
</dbReference>
<proteinExistence type="predicted"/>
<accession>A0ABV2GPD8</accession>
<protein>
    <submittedName>
        <fullName evidence="2">Uncharacterized protein</fullName>
    </submittedName>
</protein>
<feature type="region of interest" description="Disordered" evidence="1">
    <location>
        <begin position="92"/>
        <end position="115"/>
    </location>
</feature>
<dbReference type="RefSeq" id="WP_354491883.1">
    <property type="nucleotide sequence ID" value="NZ_JBEPMC010000005.1"/>
</dbReference>
<evidence type="ECO:0000313" key="2">
    <source>
        <dbReference type="EMBL" id="MET3580153.1"/>
    </source>
</evidence>
<sequence>MPFADDDLSRRGNRCSTGASGKYDHCNISALRISKSLNQSLLKYEETTLGVRVVEYFRVNKNLQVVNKDLQAANLRLAQELSVTNDALIQANTETERQRSEVDHLRSQMGLATSR</sequence>
<dbReference type="EMBL" id="JBEPMC010000005">
    <property type="protein sequence ID" value="MET3580153.1"/>
    <property type="molecule type" value="Genomic_DNA"/>
</dbReference>
<organism evidence="2 3">
    <name type="scientific">Mesorhizobium robiniae</name>
    <dbReference type="NCBI Taxonomy" id="559315"/>
    <lineage>
        <taxon>Bacteria</taxon>
        <taxon>Pseudomonadati</taxon>
        <taxon>Pseudomonadota</taxon>
        <taxon>Alphaproteobacteria</taxon>
        <taxon>Hyphomicrobiales</taxon>
        <taxon>Phyllobacteriaceae</taxon>
        <taxon>Mesorhizobium</taxon>
    </lineage>
</organism>
<comment type="caution">
    <text evidence="2">The sequence shown here is derived from an EMBL/GenBank/DDBJ whole genome shotgun (WGS) entry which is preliminary data.</text>
</comment>
<keyword evidence="3" id="KW-1185">Reference proteome</keyword>
<feature type="compositionally biased region" description="Basic and acidic residues" evidence="1">
    <location>
        <begin position="94"/>
        <end position="106"/>
    </location>
</feature>
<evidence type="ECO:0000313" key="3">
    <source>
        <dbReference type="Proteomes" id="UP001549204"/>
    </source>
</evidence>
<reference evidence="2 3" key="1">
    <citation type="submission" date="2024-06" db="EMBL/GenBank/DDBJ databases">
        <title>Genomic Encyclopedia of Type Strains, Phase IV (KMG-IV): sequencing the most valuable type-strain genomes for metagenomic binning, comparative biology and taxonomic classification.</title>
        <authorList>
            <person name="Goeker M."/>
        </authorList>
    </citation>
    <scope>NUCLEOTIDE SEQUENCE [LARGE SCALE GENOMIC DNA]</scope>
    <source>
        <strain evidence="2 3">DSM 100022</strain>
    </source>
</reference>
<gene>
    <name evidence="2" type="ORF">ABID19_003191</name>
</gene>
<evidence type="ECO:0000256" key="1">
    <source>
        <dbReference type="SAM" id="MobiDB-lite"/>
    </source>
</evidence>
<feature type="region of interest" description="Disordered" evidence="1">
    <location>
        <begin position="1"/>
        <end position="21"/>
    </location>
</feature>
<name>A0ABV2GPD8_9HYPH</name>